<sequence>MEKLRILKHAMQLVVSSLDLGDWLSIIDFSGVTSAKRLLPL</sequence>
<reference evidence="1" key="1">
    <citation type="submission" date="2022-05" db="EMBL/GenBank/DDBJ databases">
        <title>The Musa troglodytarum L. genome provides insights into the mechanism of non-climacteric behaviour and enrichment of carotenoids.</title>
        <authorList>
            <person name="Wang J."/>
        </authorList>
    </citation>
    <scope>NUCLEOTIDE SEQUENCE</scope>
    <source>
        <tissue evidence="1">Leaf</tissue>
    </source>
</reference>
<proteinExistence type="predicted"/>
<dbReference type="Proteomes" id="UP001055439">
    <property type="component" value="Chromosome 10"/>
</dbReference>
<evidence type="ECO:0000313" key="2">
    <source>
        <dbReference type="Proteomes" id="UP001055439"/>
    </source>
</evidence>
<protein>
    <submittedName>
        <fullName evidence="1">Uncharacterized protein</fullName>
    </submittedName>
</protein>
<keyword evidence="2" id="KW-1185">Reference proteome</keyword>
<evidence type="ECO:0000313" key="1">
    <source>
        <dbReference type="EMBL" id="URD84636.1"/>
    </source>
</evidence>
<name>A0A9E7EY56_9LILI</name>
<accession>A0A9E7EY56</accession>
<organism evidence="1 2">
    <name type="scientific">Musa troglodytarum</name>
    <name type="common">fe'i banana</name>
    <dbReference type="NCBI Taxonomy" id="320322"/>
    <lineage>
        <taxon>Eukaryota</taxon>
        <taxon>Viridiplantae</taxon>
        <taxon>Streptophyta</taxon>
        <taxon>Embryophyta</taxon>
        <taxon>Tracheophyta</taxon>
        <taxon>Spermatophyta</taxon>
        <taxon>Magnoliopsida</taxon>
        <taxon>Liliopsida</taxon>
        <taxon>Zingiberales</taxon>
        <taxon>Musaceae</taxon>
        <taxon>Musa</taxon>
    </lineage>
</organism>
<dbReference type="EMBL" id="CP097503">
    <property type="protein sequence ID" value="URD84636.1"/>
    <property type="molecule type" value="Genomic_DNA"/>
</dbReference>
<gene>
    <name evidence="1" type="ORF">MUK42_05947</name>
</gene>
<dbReference type="AlphaFoldDB" id="A0A9E7EY56"/>